<sequence length="137" mass="15489">MAHASSAFDRNRGGNLRSVSPLPARQDDDGLPWLQVRNGELPPMMFQLRFRDGRIMSFAYSDIREIQSRDAGQITLGIFAMSRVLVTIRGRHLRDLMTLLGTGRIRWLEEDDTRDVGRPETLPLILSIEIEAFPPAG</sequence>
<accession>A0A517NJY9</accession>
<evidence type="ECO:0000313" key="2">
    <source>
        <dbReference type="EMBL" id="QDT07451.1"/>
    </source>
</evidence>
<protein>
    <submittedName>
        <fullName evidence="2">Uncharacterized protein</fullName>
    </submittedName>
</protein>
<organism evidence="2 3">
    <name type="scientific">Rubripirellula lacrimiformis</name>
    <dbReference type="NCBI Taxonomy" id="1930273"/>
    <lineage>
        <taxon>Bacteria</taxon>
        <taxon>Pseudomonadati</taxon>
        <taxon>Planctomycetota</taxon>
        <taxon>Planctomycetia</taxon>
        <taxon>Pirellulales</taxon>
        <taxon>Pirellulaceae</taxon>
        <taxon>Rubripirellula</taxon>
    </lineage>
</organism>
<keyword evidence="3" id="KW-1185">Reference proteome</keyword>
<evidence type="ECO:0000256" key="1">
    <source>
        <dbReference type="SAM" id="MobiDB-lite"/>
    </source>
</evidence>
<evidence type="ECO:0000313" key="3">
    <source>
        <dbReference type="Proteomes" id="UP000318538"/>
    </source>
</evidence>
<reference evidence="2 3" key="1">
    <citation type="submission" date="2019-02" db="EMBL/GenBank/DDBJ databases">
        <title>Deep-cultivation of Planctomycetes and their phenomic and genomic characterization uncovers novel biology.</title>
        <authorList>
            <person name="Wiegand S."/>
            <person name="Jogler M."/>
            <person name="Boedeker C."/>
            <person name="Pinto D."/>
            <person name="Vollmers J."/>
            <person name="Rivas-Marin E."/>
            <person name="Kohn T."/>
            <person name="Peeters S.H."/>
            <person name="Heuer A."/>
            <person name="Rast P."/>
            <person name="Oberbeckmann S."/>
            <person name="Bunk B."/>
            <person name="Jeske O."/>
            <person name="Meyerdierks A."/>
            <person name="Storesund J.E."/>
            <person name="Kallscheuer N."/>
            <person name="Luecker S."/>
            <person name="Lage O.M."/>
            <person name="Pohl T."/>
            <person name="Merkel B.J."/>
            <person name="Hornburger P."/>
            <person name="Mueller R.-W."/>
            <person name="Bruemmer F."/>
            <person name="Labrenz M."/>
            <person name="Spormann A.M."/>
            <person name="Op den Camp H."/>
            <person name="Overmann J."/>
            <person name="Amann R."/>
            <person name="Jetten M.S.M."/>
            <person name="Mascher T."/>
            <person name="Medema M.H."/>
            <person name="Devos D.P."/>
            <person name="Kaster A.-K."/>
            <person name="Ovreas L."/>
            <person name="Rohde M."/>
            <person name="Galperin M.Y."/>
            <person name="Jogler C."/>
        </authorList>
    </citation>
    <scope>NUCLEOTIDE SEQUENCE [LARGE SCALE GENOMIC DNA]</scope>
    <source>
        <strain evidence="2 3">K22_7</strain>
    </source>
</reference>
<gene>
    <name evidence="2" type="ORF">K227x_58780</name>
</gene>
<proteinExistence type="predicted"/>
<dbReference type="KEGG" id="rlc:K227x_58780"/>
<dbReference type="EMBL" id="CP036525">
    <property type="protein sequence ID" value="QDT07451.1"/>
    <property type="molecule type" value="Genomic_DNA"/>
</dbReference>
<dbReference type="AlphaFoldDB" id="A0A517NJY9"/>
<dbReference type="Proteomes" id="UP000318538">
    <property type="component" value="Chromosome"/>
</dbReference>
<feature type="region of interest" description="Disordered" evidence="1">
    <location>
        <begin position="1"/>
        <end position="24"/>
    </location>
</feature>
<dbReference type="RefSeq" id="WP_246146325.1">
    <property type="nucleotide sequence ID" value="NZ_CP036525.1"/>
</dbReference>
<name>A0A517NJY9_9BACT</name>